<evidence type="ECO:0000259" key="2">
    <source>
        <dbReference type="Pfam" id="PF10304"/>
    </source>
</evidence>
<dbReference type="InterPro" id="IPR039600">
    <property type="entry name" value="TANGO6/Rtp1"/>
</dbReference>
<dbReference type="InterPro" id="IPR016024">
    <property type="entry name" value="ARM-type_fold"/>
</dbReference>
<dbReference type="Pfam" id="PF10363">
    <property type="entry name" value="RTP1_C1"/>
    <property type="match status" value="1"/>
</dbReference>
<evidence type="ECO:0000256" key="1">
    <source>
        <dbReference type="ARBA" id="ARBA00005724"/>
    </source>
</evidence>
<gene>
    <name evidence="4" type="ORF">CHIRRI_LOCUS557</name>
</gene>
<dbReference type="GO" id="GO:0009306">
    <property type="term" value="P:protein secretion"/>
    <property type="evidence" value="ECO:0007669"/>
    <property type="project" value="TreeGrafter"/>
</dbReference>
<dbReference type="EMBL" id="OU895877">
    <property type="protein sequence ID" value="CAG9797559.1"/>
    <property type="molecule type" value="Genomic_DNA"/>
</dbReference>
<proteinExistence type="inferred from homology"/>
<accession>A0A9N9RI84</accession>
<comment type="similarity">
    <text evidence="1">Belongs to the Tango6 family.</text>
</comment>
<reference evidence="4" key="2">
    <citation type="submission" date="2022-10" db="EMBL/GenBank/DDBJ databases">
        <authorList>
            <consortium name="ENA_rothamsted_submissions"/>
            <consortium name="culmorum"/>
            <person name="King R."/>
        </authorList>
    </citation>
    <scope>NUCLEOTIDE SEQUENCE</scope>
</reference>
<reference evidence="4" key="1">
    <citation type="submission" date="2022-01" db="EMBL/GenBank/DDBJ databases">
        <authorList>
            <person name="King R."/>
        </authorList>
    </citation>
    <scope>NUCLEOTIDE SEQUENCE</scope>
</reference>
<dbReference type="InterPro" id="IPR019451">
    <property type="entry name" value="Rtp1_C1"/>
</dbReference>
<evidence type="ECO:0000313" key="4">
    <source>
        <dbReference type="EMBL" id="CAG9797559.1"/>
    </source>
</evidence>
<dbReference type="Gene3D" id="1.25.10.10">
    <property type="entry name" value="Leucine-rich Repeat Variant"/>
    <property type="match status" value="1"/>
</dbReference>
<dbReference type="InterPro" id="IPR019414">
    <property type="entry name" value="Rtp1_C2"/>
</dbReference>
<organism evidence="4 5">
    <name type="scientific">Chironomus riparius</name>
    <dbReference type="NCBI Taxonomy" id="315576"/>
    <lineage>
        <taxon>Eukaryota</taxon>
        <taxon>Metazoa</taxon>
        <taxon>Ecdysozoa</taxon>
        <taxon>Arthropoda</taxon>
        <taxon>Hexapoda</taxon>
        <taxon>Insecta</taxon>
        <taxon>Pterygota</taxon>
        <taxon>Neoptera</taxon>
        <taxon>Endopterygota</taxon>
        <taxon>Diptera</taxon>
        <taxon>Nematocera</taxon>
        <taxon>Chironomoidea</taxon>
        <taxon>Chironomidae</taxon>
        <taxon>Chironominae</taxon>
        <taxon>Chironomus</taxon>
    </lineage>
</organism>
<evidence type="ECO:0000313" key="5">
    <source>
        <dbReference type="Proteomes" id="UP001153620"/>
    </source>
</evidence>
<evidence type="ECO:0000259" key="3">
    <source>
        <dbReference type="Pfam" id="PF10363"/>
    </source>
</evidence>
<dbReference type="Pfam" id="PF10304">
    <property type="entry name" value="RTP1_C2"/>
    <property type="match status" value="1"/>
</dbReference>
<feature type="domain" description="RNA polymerase II assembly factor Rtp1 C-terminal" evidence="3">
    <location>
        <begin position="608"/>
        <end position="716"/>
    </location>
</feature>
<dbReference type="Proteomes" id="UP001153620">
    <property type="component" value="Chromosome 1"/>
</dbReference>
<dbReference type="PANTHER" id="PTHR20959">
    <property type="entry name" value="TRANSPORT AND GOLGI ORGANIZATION PROTEIN 6 FAMILY MEMBER"/>
    <property type="match status" value="1"/>
</dbReference>
<keyword evidence="5" id="KW-1185">Reference proteome</keyword>
<dbReference type="SUPFAM" id="SSF48371">
    <property type="entry name" value="ARM repeat"/>
    <property type="match status" value="1"/>
</dbReference>
<dbReference type="OrthoDB" id="39591at2759"/>
<dbReference type="AlphaFoldDB" id="A0A9N9RI84"/>
<sequence length="872" mass="101412">MTTLEEVFKLLAIVQSTETQKEAFDKLNGQLQEEEIINSLKDVNCIYSKEPFSWRFACYLFYLINEIIENFEKVPLDFSQVDLLIEAIHKCEINALELCVKKQKNRTTYDTTNLNDSEYEKLISCLRMFHKFFSIKLIATNPLFHDSQIDYLVGVLSVIAMKKSEEDVNEANKMLIQLQTFIGTEQFLQFIMMVRGFQGLSIDFQIQSQTRLLQLIRSENGFYMLCKMFLRKKSDDSQTWQKYNVIAGIMMKAMRYKNFYEKMVNEIFRTLKKCITSNENEIVAACVYVLKELYGKKITELDEHLNKWIFGPLADLISPQILLCGSIVMEYDDIKGYVRMLDVLFSTSTIVALPSKILHSHIVVLFNLHSTLPDVPEKEKLASIVLFILNNYDRKELQLAIRNLRLKDDPKVLKMHPRIVYKNNALQIGEETATLVDDTQSFIQLLKNSNNSLLIYEIFIAFINLLSDVQNAGNSIITGYDLDEDELTDVLHTKFYKQLAIIEPLQDMIQWKLLHSQLNEKPKEILEAVKDVLVHANSEDEQIVIIFFSIYKELLYKLRDDKERQRMRNDILKLKEKFKKPQLKEQIDIIFSKNEEVPSIDPSEFTFSNAMMLLKSKEVYCKVYGCDNLIKMLKKRDKQAVANRHTILAVAMQNMKEVESYAYLNVIKLLVALSYVLDTEVVDALIAEYQNKELEVDERLKYGEVVLKVTEDLGEMSVKFKQQLINCFLIGSRDSNNEFRTSSLANLGTICKVLSYQVHSFFNEMYQQLEVIIKSDPYLPSKRAASMVLSQILAGMPNLMEFQDYLLPIYHLLKDILANEEDQQTKLHAQIGLEHLNEKTKDFLNPKLNAQKQIKIRIGDDNPNKLNEIKYK</sequence>
<dbReference type="PANTHER" id="PTHR20959:SF1">
    <property type="entry name" value="TRANSPORT AND GOLGI ORGANIZATION PROTEIN 6 HOMOLOG"/>
    <property type="match status" value="1"/>
</dbReference>
<name>A0A9N9RI84_9DIPT</name>
<protein>
    <submittedName>
        <fullName evidence="4">Uncharacterized protein</fullName>
    </submittedName>
</protein>
<dbReference type="InterPro" id="IPR011989">
    <property type="entry name" value="ARM-like"/>
</dbReference>
<feature type="domain" description="RNA polymerase II assembly factor Rtp1 C-terminal" evidence="2">
    <location>
        <begin position="805"/>
        <end position="838"/>
    </location>
</feature>